<reference evidence="1 2" key="1">
    <citation type="submission" date="2019-06" db="EMBL/GenBank/DDBJ databases">
        <authorList>
            <person name="Li M."/>
        </authorList>
    </citation>
    <scope>NUCLEOTIDE SEQUENCE [LARGE SCALE GENOMIC DNA]</scope>
    <source>
        <strain evidence="1 2">BGMRC2036</strain>
    </source>
</reference>
<keyword evidence="2" id="KW-1185">Reference proteome</keyword>
<dbReference type="AlphaFoldDB" id="A0A506UCH9"/>
<comment type="caution">
    <text evidence="1">The sequence shown here is derived from an EMBL/GenBank/DDBJ whole genome shotgun (WGS) entry which is preliminary data.</text>
</comment>
<sequence length="278" mass="30534">MIEQDLAQATWDFARASGNTKPVQHLLSMIRNIKDPALCASAFDKAAEHWSASDRLPALSPTQSENHYMSFVEAAAGTPSDKVTGQLDTVVKLFGQTKMQPVKLKSAVKTLLTMHDSIRDSKFDAAKAERFSASFVRQLAKTTRIIEPNARANVREKNIAQADTLEQLIPRLPVITENNSSEGLFDSYRAVAKSLGDYANRRGSSPAKAEQLNTQLQHRCDSCSPEAANMLRYASPEVAERPLPVFTSAGREWSYPTLGPKADGTTPDLIQITISDQD</sequence>
<gene>
    <name evidence="1" type="ORF">FJU08_03780</name>
</gene>
<evidence type="ECO:0000313" key="2">
    <source>
        <dbReference type="Proteomes" id="UP000318801"/>
    </source>
</evidence>
<dbReference type="Proteomes" id="UP000318801">
    <property type="component" value="Unassembled WGS sequence"/>
</dbReference>
<name>A0A506UCH9_9HYPH</name>
<organism evidence="1 2">
    <name type="scientific">Martelella alba</name>
    <dbReference type="NCBI Taxonomy" id="2590451"/>
    <lineage>
        <taxon>Bacteria</taxon>
        <taxon>Pseudomonadati</taxon>
        <taxon>Pseudomonadota</taxon>
        <taxon>Alphaproteobacteria</taxon>
        <taxon>Hyphomicrobiales</taxon>
        <taxon>Aurantimonadaceae</taxon>
        <taxon>Martelella</taxon>
    </lineage>
</organism>
<proteinExistence type="predicted"/>
<evidence type="ECO:0000313" key="1">
    <source>
        <dbReference type="EMBL" id="TPW32142.1"/>
    </source>
</evidence>
<dbReference type="EMBL" id="VHLG01000002">
    <property type="protein sequence ID" value="TPW32142.1"/>
    <property type="molecule type" value="Genomic_DNA"/>
</dbReference>
<dbReference type="RefSeq" id="WP_141147654.1">
    <property type="nucleotide sequence ID" value="NZ_VHLG01000002.1"/>
</dbReference>
<protein>
    <submittedName>
        <fullName evidence="1">Uncharacterized protein</fullName>
    </submittedName>
</protein>
<accession>A0A506UCH9</accession>